<dbReference type="Proteomes" id="UP001263852">
    <property type="component" value="Unassembled WGS sequence"/>
</dbReference>
<dbReference type="GO" id="GO:0006298">
    <property type="term" value="P:mismatch repair"/>
    <property type="evidence" value="ECO:0007669"/>
    <property type="project" value="TreeGrafter"/>
</dbReference>
<dbReference type="InterPro" id="IPR023095">
    <property type="entry name" value="Ade_MeTrfase_dom_2"/>
</dbReference>
<dbReference type="InterPro" id="IPR012327">
    <property type="entry name" value="MeTrfase_D12"/>
</dbReference>
<dbReference type="EMBL" id="JAVLAO010000007">
    <property type="protein sequence ID" value="MDT7040643.1"/>
    <property type="molecule type" value="Genomic_DNA"/>
</dbReference>
<dbReference type="Gene3D" id="3.40.50.150">
    <property type="entry name" value="Vaccinia Virus protein VP39"/>
    <property type="match status" value="1"/>
</dbReference>
<comment type="caution">
    <text evidence="8">The sequence shown here is derived from an EMBL/GenBank/DDBJ whole genome shotgun (WGS) entry which is preliminary data.</text>
</comment>
<evidence type="ECO:0000256" key="3">
    <source>
        <dbReference type="ARBA" id="ARBA00022603"/>
    </source>
</evidence>
<gene>
    <name evidence="7" type="ORF">RI555_17200</name>
    <name evidence="8" type="ORF">RI555_17255</name>
</gene>
<evidence type="ECO:0000256" key="2">
    <source>
        <dbReference type="ARBA" id="ARBA00011900"/>
    </source>
</evidence>
<proteinExistence type="inferred from homology"/>
<comment type="similarity">
    <text evidence="1">Belongs to the N(4)/N(6)-methyltransferase family.</text>
</comment>
<evidence type="ECO:0000313" key="8">
    <source>
        <dbReference type="EMBL" id="MDT7040653.1"/>
    </source>
</evidence>
<dbReference type="PIRSF" id="PIRSF000398">
    <property type="entry name" value="M_m6A_EcoRV"/>
    <property type="match status" value="1"/>
</dbReference>
<dbReference type="GO" id="GO:0032259">
    <property type="term" value="P:methylation"/>
    <property type="evidence" value="ECO:0007669"/>
    <property type="project" value="UniProtKB-KW"/>
</dbReference>
<dbReference type="GO" id="GO:0043565">
    <property type="term" value="F:sequence-specific DNA binding"/>
    <property type="evidence" value="ECO:0007669"/>
    <property type="project" value="TreeGrafter"/>
</dbReference>
<dbReference type="NCBIfam" id="TIGR00571">
    <property type="entry name" value="dam"/>
    <property type="match status" value="1"/>
</dbReference>
<dbReference type="SUPFAM" id="SSF53335">
    <property type="entry name" value="S-adenosyl-L-methionine-dependent methyltransferases"/>
    <property type="match status" value="1"/>
</dbReference>
<dbReference type="GO" id="GO:0009307">
    <property type="term" value="P:DNA restriction-modification system"/>
    <property type="evidence" value="ECO:0007669"/>
    <property type="project" value="InterPro"/>
</dbReference>
<name>A0AAW8WK21_LACPE</name>
<dbReference type="Gene3D" id="1.10.1020.10">
    <property type="entry name" value="Adenine-specific Methyltransferase, Domain 2"/>
    <property type="match status" value="1"/>
</dbReference>
<evidence type="ECO:0000256" key="5">
    <source>
        <dbReference type="ARBA" id="ARBA00022691"/>
    </source>
</evidence>
<dbReference type="Pfam" id="PF02086">
    <property type="entry name" value="MethyltransfD12"/>
    <property type="match status" value="1"/>
</dbReference>
<dbReference type="PANTHER" id="PTHR30481:SF3">
    <property type="entry name" value="DNA ADENINE METHYLASE"/>
    <property type="match status" value="1"/>
</dbReference>
<keyword evidence="4 8" id="KW-0808">Transferase</keyword>
<keyword evidence="5" id="KW-0949">S-adenosyl-L-methionine</keyword>
<reference evidence="8" key="1">
    <citation type="submission" date="2023-08" db="EMBL/GenBank/DDBJ databases">
        <authorList>
            <person name="Page C.A."/>
            <person name="Perez-Diaz I.M."/>
        </authorList>
    </citation>
    <scope>NUCLEOTIDE SEQUENCE</scope>
    <source>
        <strain evidence="8">1.8.9</strain>
    </source>
</reference>
<comment type="catalytic activity">
    <reaction evidence="6">
        <text>a 2'-deoxyadenosine in DNA + S-adenosyl-L-methionine = an N(6)-methyl-2'-deoxyadenosine in DNA + S-adenosyl-L-homocysteine + H(+)</text>
        <dbReference type="Rhea" id="RHEA:15197"/>
        <dbReference type="Rhea" id="RHEA-COMP:12418"/>
        <dbReference type="Rhea" id="RHEA-COMP:12419"/>
        <dbReference type="ChEBI" id="CHEBI:15378"/>
        <dbReference type="ChEBI" id="CHEBI:57856"/>
        <dbReference type="ChEBI" id="CHEBI:59789"/>
        <dbReference type="ChEBI" id="CHEBI:90615"/>
        <dbReference type="ChEBI" id="CHEBI:90616"/>
        <dbReference type="EC" id="2.1.1.72"/>
    </reaction>
</comment>
<sequence>MLKQILPLFPASYSQFVDLFAGSAVVSVNTLLQAPTHAYDNNECLIELLNFVKQTPTDEIITGVEKTINNFGLSNTAKNGYAAYKSDSAAGLAKVNKTAYMNLREAYNSDHDVLKLYTLIVFGFNNQIRFNRSGGFNNPVGKRDFNSQMAQKLEAFSNRVKHMDIEFVATDFREISPNMYDAFYYVDPPYLVTTAVYNENGGWSEQDEQDLLKMLDSINVAGNKFALSNVLSSKGRDNNLLMEWAKNYNVHYLDANYSNSNYQTSEKGGSVEVLITNFNK</sequence>
<dbReference type="PANTHER" id="PTHR30481">
    <property type="entry name" value="DNA ADENINE METHYLASE"/>
    <property type="match status" value="1"/>
</dbReference>
<evidence type="ECO:0000313" key="9">
    <source>
        <dbReference type="Proteomes" id="UP001263852"/>
    </source>
</evidence>
<dbReference type="AlphaFoldDB" id="A0AAW8WK21"/>
<dbReference type="GO" id="GO:0009007">
    <property type="term" value="F:site-specific DNA-methyltransferase (adenine-specific) activity"/>
    <property type="evidence" value="ECO:0007669"/>
    <property type="project" value="UniProtKB-EC"/>
</dbReference>
<evidence type="ECO:0000256" key="4">
    <source>
        <dbReference type="ARBA" id="ARBA00022679"/>
    </source>
</evidence>
<dbReference type="EMBL" id="JAVLAO010000007">
    <property type="protein sequence ID" value="MDT7040653.1"/>
    <property type="molecule type" value="Genomic_DNA"/>
</dbReference>
<dbReference type="EC" id="2.1.1.72" evidence="2"/>
<dbReference type="GO" id="GO:1904047">
    <property type="term" value="F:S-adenosyl-L-methionine binding"/>
    <property type="evidence" value="ECO:0007669"/>
    <property type="project" value="TreeGrafter"/>
</dbReference>
<accession>A0AAW8WK21</accession>
<evidence type="ECO:0000256" key="1">
    <source>
        <dbReference type="ARBA" id="ARBA00006594"/>
    </source>
</evidence>
<evidence type="ECO:0000313" key="7">
    <source>
        <dbReference type="EMBL" id="MDT7040643.1"/>
    </source>
</evidence>
<keyword evidence="3 8" id="KW-0489">Methyltransferase</keyword>
<organism evidence="8 9">
    <name type="scientific">Lactiplantibacillus pentosus</name>
    <name type="common">Lactobacillus pentosus</name>
    <dbReference type="NCBI Taxonomy" id="1589"/>
    <lineage>
        <taxon>Bacteria</taxon>
        <taxon>Bacillati</taxon>
        <taxon>Bacillota</taxon>
        <taxon>Bacilli</taxon>
        <taxon>Lactobacillales</taxon>
        <taxon>Lactobacillaceae</taxon>
        <taxon>Lactiplantibacillus</taxon>
    </lineage>
</organism>
<protein>
    <recommendedName>
        <fullName evidence="2">site-specific DNA-methyltransferase (adenine-specific)</fullName>
        <ecNumber evidence="2">2.1.1.72</ecNumber>
    </recommendedName>
</protein>
<evidence type="ECO:0000256" key="6">
    <source>
        <dbReference type="ARBA" id="ARBA00047942"/>
    </source>
</evidence>
<dbReference type="InterPro" id="IPR012263">
    <property type="entry name" value="M_m6A_EcoRV"/>
</dbReference>
<dbReference type="InterPro" id="IPR029063">
    <property type="entry name" value="SAM-dependent_MTases_sf"/>
</dbReference>
<dbReference type="RefSeq" id="WP_237761833.1">
    <property type="nucleotide sequence ID" value="NZ_JAHLEP010000038.1"/>
</dbReference>